<gene>
    <name evidence="2" type="ORF">Prum_078100</name>
</gene>
<keyword evidence="2" id="KW-0808">Transferase</keyword>
<evidence type="ECO:0000259" key="1">
    <source>
        <dbReference type="PROSITE" id="PS50206"/>
    </source>
</evidence>
<dbReference type="AlphaFoldDB" id="A0A6V8LGY7"/>
<dbReference type="InterPro" id="IPR036873">
    <property type="entry name" value="Rhodanese-like_dom_sf"/>
</dbReference>
<reference evidence="2 3" key="1">
    <citation type="submission" date="2020-03" db="EMBL/GenBank/DDBJ databases">
        <title>Whole genome shotgun sequence of Phytohabitans rumicis NBRC 108638.</title>
        <authorList>
            <person name="Komaki H."/>
            <person name="Tamura T."/>
        </authorList>
    </citation>
    <scope>NUCLEOTIDE SEQUENCE [LARGE SCALE GENOMIC DNA]</scope>
    <source>
        <strain evidence="2 3">NBRC 108638</strain>
    </source>
</reference>
<dbReference type="EMBL" id="BLPG01000001">
    <property type="protein sequence ID" value="GFJ94168.1"/>
    <property type="molecule type" value="Genomic_DNA"/>
</dbReference>
<dbReference type="RefSeq" id="WP_173081126.1">
    <property type="nucleotide sequence ID" value="NZ_BAABJB010000038.1"/>
</dbReference>
<evidence type="ECO:0000313" key="3">
    <source>
        <dbReference type="Proteomes" id="UP000482960"/>
    </source>
</evidence>
<dbReference type="SUPFAM" id="SSF52821">
    <property type="entry name" value="Rhodanese/Cell cycle control phosphatase"/>
    <property type="match status" value="1"/>
</dbReference>
<accession>A0A6V8LGY7</accession>
<dbReference type="GO" id="GO:0016740">
    <property type="term" value="F:transferase activity"/>
    <property type="evidence" value="ECO:0007669"/>
    <property type="project" value="UniProtKB-KW"/>
</dbReference>
<proteinExistence type="predicted"/>
<keyword evidence="3" id="KW-1185">Reference proteome</keyword>
<reference evidence="2 3" key="2">
    <citation type="submission" date="2020-03" db="EMBL/GenBank/DDBJ databases">
        <authorList>
            <person name="Ichikawa N."/>
            <person name="Kimura A."/>
            <person name="Kitahashi Y."/>
            <person name="Uohara A."/>
        </authorList>
    </citation>
    <scope>NUCLEOTIDE SEQUENCE [LARGE SCALE GENOMIC DNA]</scope>
    <source>
        <strain evidence="2 3">NBRC 108638</strain>
    </source>
</reference>
<organism evidence="2 3">
    <name type="scientific">Phytohabitans rumicis</name>
    <dbReference type="NCBI Taxonomy" id="1076125"/>
    <lineage>
        <taxon>Bacteria</taxon>
        <taxon>Bacillati</taxon>
        <taxon>Actinomycetota</taxon>
        <taxon>Actinomycetes</taxon>
        <taxon>Micromonosporales</taxon>
        <taxon>Micromonosporaceae</taxon>
    </lineage>
</organism>
<name>A0A6V8LGY7_9ACTN</name>
<feature type="domain" description="Rhodanese" evidence="1">
    <location>
        <begin position="25"/>
        <end position="70"/>
    </location>
</feature>
<dbReference type="InterPro" id="IPR001763">
    <property type="entry name" value="Rhodanese-like_dom"/>
</dbReference>
<comment type="caution">
    <text evidence="2">The sequence shown here is derived from an EMBL/GenBank/DDBJ whole genome shotgun (WGS) entry which is preliminary data.</text>
</comment>
<evidence type="ECO:0000313" key="2">
    <source>
        <dbReference type="EMBL" id="GFJ94168.1"/>
    </source>
</evidence>
<dbReference type="PROSITE" id="PS50206">
    <property type="entry name" value="RHODANESE_3"/>
    <property type="match status" value="1"/>
</dbReference>
<dbReference type="Proteomes" id="UP000482960">
    <property type="component" value="Unassembled WGS sequence"/>
</dbReference>
<protein>
    <submittedName>
        <fullName evidence="2">Sulfurtransferase</fullName>
    </submittedName>
</protein>
<sequence length="70" mass="7513">MTVVDALPALPYGQRHLPRALNAAIVTDSTNAFCGRGEGLAARLEALGYTDVRVHRAGIADWVNARLPLE</sequence>